<dbReference type="InterPro" id="IPR031981">
    <property type="entry name" value="MIEAP_C"/>
</dbReference>
<name>B4R1J0_DROSI</name>
<evidence type="ECO:0000256" key="12">
    <source>
        <dbReference type="ARBA" id="ARBA00032687"/>
    </source>
</evidence>
<evidence type="ECO:0000256" key="8">
    <source>
        <dbReference type="ARBA" id="ARBA00023054"/>
    </source>
</evidence>
<keyword evidence="14" id="KW-0812">Transmembrane</keyword>
<proteinExistence type="inferred from homology"/>
<evidence type="ECO:0000256" key="7">
    <source>
        <dbReference type="ARBA" id="ARBA00022787"/>
    </source>
</evidence>
<reference evidence="16 17" key="1">
    <citation type="journal article" date="2007" name="Nature">
        <title>Evolution of genes and genomes on the Drosophila phylogeny.</title>
        <authorList>
            <consortium name="Drosophila 12 Genomes Consortium"/>
            <person name="Clark A.G."/>
            <person name="Eisen M.B."/>
            <person name="Smith D.R."/>
            <person name="Bergman C.M."/>
            <person name="Oliver B."/>
            <person name="Markow T.A."/>
            <person name="Kaufman T.C."/>
            <person name="Kellis M."/>
            <person name="Gelbart W."/>
            <person name="Iyer V.N."/>
            <person name="Pollard D.A."/>
            <person name="Sackton T.B."/>
            <person name="Larracuente A.M."/>
            <person name="Singh N.D."/>
            <person name="Abad J.P."/>
            <person name="Abt D.N."/>
            <person name="Adryan B."/>
            <person name="Aguade M."/>
            <person name="Akashi H."/>
            <person name="Anderson W.W."/>
            <person name="Aquadro C.F."/>
            <person name="Ardell D.H."/>
            <person name="Arguello R."/>
            <person name="Artieri C.G."/>
            <person name="Barbash D.A."/>
            <person name="Barker D."/>
            <person name="Barsanti P."/>
            <person name="Batterham P."/>
            <person name="Batzoglou S."/>
            <person name="Begun D."/>
            <person name="Bhutkar A."/>
            <person name="Blanco E."/>
            <person name="Bosak S.A."/>
            <person name="Bradley R.K."/>
            <person name="Brand A.D."/>
            <person name="Brent M.R."/>
            <person name="Brooks A.N."/>
            <person name="Brown R.H."/>
            <person name="Butlin R.K."/>
            <person name="Caggese C."/>
            <person name="Calvi B.R."/>
            <person name="Bernardo de Carvalho A."/>
            <person name="Caspi A."/>
            <person name="Castrezana S."/>
            <person name="Celniker S.E."/>
            <person name="Chang J.L."/>
            <person name="Chapple C."/>
            <person name="Chatterji S."/>
            <person name="Chinwalla A."/>
            <person name="Civetta A."/>
            <person name="Clifton S.W."/>
            <person name="Comeron J.M."/>
            <person name="Costello J.C."/>
            <person name="Coyne J.A."/>
            <person name="Daub J."/>
            <person name="David R.G."/>
            <person name="Delcher A.L."/>
            <person name="Delehaunty K."/>
            <person name="Do C.B."/>
            <person name="Ebling H."/>
            <person name="Edwards K."/>
            <person name="Eickbush T."/>
            <person name="Evans J.D."/>
            <person name="Filipski A."/>
            <person name="Findeiss S."/>
            <person name="Freyhult E."/>
            <person name="Fulton L."/>
            <person name="Fulton R."/>
            <person name="Garcia A.C."/>
            <person name="Gardiner A."/>
            <person name="Garfield D.A."/>
            <person name="Garvin B.E."/>
            <person name="Gibson G."/>
            <person name="Gilbert D."/>
            <person name="Gnerre S."/>
            <person name="Godfrey J."/>
            <person name="Good R."/>
            <person name="Gotea V."/>
            <person name="Gravely B."/>
            <person name="Greenberg A.J."/>
            <person name="Griffiths-Jones S."/>
            <person name="Gross S."/>
            <person name="Guigo R."/>
            <person name="Gustafson E.A."/>
            <person name="Haerty W."/>
            <person name="Hahn M.W."/>
            <person name="Halligan D.L."/>
            <person name="Halpern A.L."/>
            <person name="Halter G.M."/>
            <person name="Han M.V."/>
            <person name="Heger A."/>
            <person name="Hillier L."/>
            <person name="Hinrichs A.S."/>
            <person name="Holmes I."/>
            <person name="Hoskins R.A."/>
            <person name="Hubisz M.J."/>
            <person name="Hultmark D."/>
            <person name="Huntley M.A."/>
            <person name="Jaffe D.B."/>
            <person name="Jagadeeshan S."/>
            <person name="Jeck W.R."/>
            <person name="Johnson J."/>
            <person name="Jones C.D."/>
            <person name="Jordan W.C."/>
            <person name="Karpen G.H."/>
            <person name="Kataoka E."/>
            <person name="Keightley P.D."/>
            <person name="Kheradpour P."/>
            <person name="Kirkness E.F."/>
            <person name="Koerich L.B."/>
            <person name="Kristiansen K."/>
            <person name="Kudrna D."/>
            <person name="Kulathinal R.J."/>
            <person name="Kumar S."/>
            <person name="Kwok R."/>
            <person name="Lander E."/>
            <person name="Langley C.H."/>
            <person name="Lapoint R."/>
            <person name="Lazzaro B.P."/>
            <person name="Lee S.J."/>
            <person name="Levesque L."/>
            <person name="Li R."/>
            <person name="Lin C.F."/>
            <person name="Lin M.F."/>
            <person name="Lindblad-Toh K."/>
            <person name="Llopart A."/>
            <person name="Long M."/>
            <person name="Low L."/>
            <person name="Lozovsky E."/>
            <person name="Lu J."/>
            <person name="Luo M."/>
            <person name="Machado C.A."/>
            <person name="Makalowski W."/>
            <person name="Marzo M."/>
            <person name="Matsuda M."/>
            <person name="Matzkin L."/>
            <person name="McAllister B."/>
            <person name="McBride C.S."/>
            <person name="McKernan B."/>
            <person name="McKernan K."/>
            <person name="Mendez-Lago M."/>
            <person name="Minx P."/>
            <person name="Mollenhauer M.U."/>
            <person name="Montooth K."/>
            <person name="Mount S.M."/>
            <person name="Mu X."/>
            <person name="Myers E."/>
            <person name="Negre B."/>
            <person name="Newfeld S."/>
            <person name="Nielsen R."/>
            <person name="Noor M.A."/>
            <person name="O'Grady P."/>
            <person name="Pachter L."/>
            <person name="Papaceit M."/>
            <person name="Parisi M.J."/>
            <person name="Parisi M."/>
            <person name="Parts L."/>
            <person name="Pedersen J.S."/>
            <person name="Pesole G."/>
            <person name="Phillippy A.M."/>
            <person name="Ponting C.P."/>
            <person name="Pop M."/>
            <person name="Porcelli D."/>
            <person name="Powell J.R."/>
            <person name="Prohaska S."/>
            <person name="Pruitt K."/>
            <person name="Puig M."/>
            <person name="Quesneville H."/>
            <person name="Ram K.R."/>
            <person name="Rand D."/>
            <person name="Rasmussen M.D."/>
            <person name="Reed L.K."/>
            <person name="Reenan R."/>
            <person name="Reily A."/>
            <person name="Remington K.A."/>
            <person name="Rieger T.T."/>
            <person name="Ritchie M.G."/>
            <person name="Robin C."/>
            <person name="Rogers Y.H."/>
            <person name="Rohde C."/>
            <person name="Rozas J."/>
            <person name="Rubenfield M.J."/>
            <person name="Ruiz A."/>
            <person name="Russo S."/>
            <person name="Salzberg S.L."/>
            <person name="Sanchez-Gracia A."/>
            <person name="Saranga D.J."/>
            <person name="Sato H."/>
            <person name="Schaeffer S.W."/>
            <person name="Schatz M.C."/>
            <person name="Schlenke T."/>
            <person name="Schwartz R."/>
            <person name="Segarra C."/>
            <person name="Singh R.S."/>
            <person name="Sirot L."/>
            <person name="Sirota M."/>
            <person name="Sisneros N.B."/>
            <person name="Smith C.D."/>
            <person name="Smith T.F."/>
            <person name="Spieth J."/>
            <person name="Stage D.E."/>
            <person name="Stark A."/>
            <person name="Stephan W."/>
            <person name="Strausberg R.L."/>
            <person name="Strempel S."/>
            <person name="Sturgill D."/>
            <person name="Sutton G."/>
            <person name="Sutton G.G."/>
            <person name="Tao W."/>
            <person name="Teichmann S."/>
            <person name="Tobari Y.N."/>
            <person name="Tomimura Y."/>
            <person name="Tsolas J.M."/>
            <person name="Valente V.L."/>
            <person name="Venter E."/>
            <person name="Venter J.C."/>
            <person name="Vicario S."/>
            <person name="Vieira F.G."/>
            <person name="Vilella A.J."/>
            <person name="Villasante A."/>
            <person name="Walenz B."/>
            <person name="Wang J."/>
            <person name="Wasserman M."/>
            <person name="Watts T."/>
            <person name="Wilson D."/>
            <person name="Wilson R.K."/>
            <person name="Wing R.A."/>
            <person name="Wolfner M.F."/>
            <person name="Wong A."/>
            <person name="Wong G.K."/>
            <person name="Wu C.I."/>
            <person name="Wu G."/>
            <person name="Yamamoto D."/>
            <person name="Yang H.P."/>
            <person name="Yang S.P."/>
            <person name="Yorke J.A."/>
            <person name="Yoshida K."/>
            <person name="Zdobnov E."/>
            <person name="Zhang P."/>
            <person name="Zhang Y."/>
            <person name="Zimin A.V."/>
            <person name="Baldwin J."/>
            <person name="Abdouelleil A."/>
            <person name="Abdulkadir J."/>
            <person name="Abebe A."/>
            <person name="Abera B."/>
            <person name="Abreu J."/>
            <person name="Acer S.C."/>
            <person name="Aftuck L."/>
            <person name="Alexander A."/>
            <person name="An P."/>
            <person name="Anderson E."/>
            <person name="Anderson S."/>
            <person name="Arachi H."/>
            <person name="Azer M."/>
            <person name="Bachantsang P."/>
            <person name="Barry A."/>
            <person name="Bayul T."/>
            <person name="Berlin A."/>
            <person name="Bessette D."/>
            <person name="Bloom T."/>
            <person name="Blye J."/>
            <person name="Boguslavskiy L."/>
            <person name="Bonnet C."/>
            <person name="Boukhgalter B."/>
            <person name="Bourzgui I."/>
            <person name="Brown A."/>
            <person name="Cahill P."/>
            <person name="Channer S."/>
            <person name="Cheshatsang Y."/>
            <person name="Chuda L."/>
            <person name="Citroen M."/>
            <person name="Collymore A."/>
            <person name="Cooke P."/>
            <person name="Costello M."/>
            <person name="D'Aco K."/>
            <person name="Daza R."/>
            <person name="De Haan G."/>
            <person name="DeGray S."/>
            <person name="DeMaso C."/>
            <person name="Dhargay N."/>
            <person name="Dooley K."/>
            <person name="Dooley E."/>
            <person name="Doricent M."/>
            <person name="Dorje P."/>
            <person name="Dorjee K."/>
            <person name="Dupes A."/>
            <person name="Elong R."/>
            <person name="Falk J."/>
            <person name="Farina A."/>
            <person name="Faro S."/>
            <person name="Ferguson D."/>
            <person name="Fisher S."/>
            <person name="Foley C.D."/>
            <person name="Franke A."/>
            <person name="Friedrich D."/>
            <person name="Gadbois L."/>
            <person name="Gearin G."/>
            <person name="Gearin C.R."/>
            <person name="Giannoukos G."/>
            <person name="Goode T."/>
            <person name="Graham J."/>
            <person name="Grandbois E."/>
            <person name="Grewal S."/>
            <person name="Gyaltsen K."/>
            <person name="Hafez N."/>
            <person name="Hagos B."/>
            <person name="Hall J."/>
            <person name="Henson C."/>
            <person name="Hollinger A."/>
            <person name="Honan T."/>
            <person name="Huard M.D."/>
            <person name="Hughes L."/>
            <person name="Hurhula B."/>
            <person name="Husby M.E."/>
            <person name="Kamat A."/>
            <person name="Kanga B."/>
            <person name="Kashin S."/>
            <person name="Khazanovich D."/>
            <person name="Kisner P."/>
            <person name="Lance K."/>
            <person name="Lara M."/>
            <person name="Lee W."/>
            <person name="Lennon N."/>
            <person name="Letendre F."/>
            <person name="LeVine R."/>
            <person name="Lipovsky A."/>
            <person name="Liu X."/>
            <person name="Liu J."/>
            <person name="Liu S."/>
            <person name="Lokyitsang T."/>
            <person name="Lokyitsang Y."/>
            <person name="Lubonja R."/>
            <person name="Lui A."/>
            <person name="MacDonald P."/>
            <person name="Magnisalis V."/>
            <person name="Maru K."/>
            <person name="Matthews C."/>
            <person name="McCusker W."/>
            <person name="McDonough S."/>
            <person name="Mehta T."/>
            <person name="Meldrim J."/>
            <person name="Meneus L."/>
            <person name="Mihai O."/>
            <person name="Mihalev A."/>
            <person name="Mihova T."/>
            <person name="Mittelman R."/>
            <person name="Mlenga V."/>
            <person name="Montmayeur A."/>
            <person name="Mulrain L."/>
            <person name="Navidi A."/>
            <person name="Naylor J."/>
            <person name="Negash T."/>
            <person name="Nguyen T."/>
            <person name="Nguyen N."/>
            <person name="Nicol R."/>
            <person name="Norbu C."/>
            <person name="Norbu N."/>
            <person name="Novod N."/>
            <person name="O'Neill B."/>
            <person name="Osman S."/>
            <person name="Markiewicz E."/>
            <person name="Oyono O.L."/>
            <person name="Patti C."/>
            <person name="Phunkhang P."/>
            <person name="Pierre F."/>
            <person name="Priest M."/>
            <person name="Raghuraman S."/>
            <person name="Rege F."/>
            <person name="Reyes R."/>
            <person name="Rise C."/>
            <person name="Rogov P."/>
            <person name="Ross K."/>
            <person name="Ryan E."/>
            <person name="Settipalli S."/>
            <person name="Shea T."/>
            <person name="Sherpa N."/>
            <person name="Shi L."/>
            <person name="Shih D."/>
            <person name="Sparrow T."/>
            <person name="Spaulding J."/>
            <person name="Stalker J."/>
            <person name="Stange-Thomann N."/>
            <person name="Stavropoulos S."/>
            <person name="Stone C."/>
            <person name="Strader C."/>
            <person name="Tesfaye S."/>
            <person name="Thomson T."/>
            <person name="Thoulutsang Y."/>
            <person name="Thoulutsang D."/>
            <person name="Topham K."/>
            <person name="Topping I."/>
            <person name="Tsamla T."/>
            <person name="Vassiliev H."/>
            <person name="Vo A."/>
            <person name="Wangchuk T."/>
            <person name="Wangdi T."/>
            <person name="Weiand M."/>
            <person name="Wilkinson J."/>
            <person name="Wilson A."/>
            <person name="Yadav S."/>
            <person name="Young G."/>
            <person name="Yu Q."/>
            <person name="Zembek L."/>
            <person name="Zhong D."/>
            <person name="Zimmer A."/>
            <person name="Zwirko Z."/>
            <person name="Jaffe D.B."/>
            <person name="Alvarez P."/>
            <person name="Brockman W."/>
            <person name="Butler J."/>
            <person name="Chin C."/>
            <person name="Gnerre S."/>
            <person name="Grabherr M."/>
            <person name="Kleber M."/>
            <person name="Mauceli E."/>
            <person name="MacCallum I."/>
        </authorList>
    </citation>
    <scope>NUCLEOTIDE SEQUENCE [LARGE SCALE GENOMIC DNA]</scope>
    <source>
        <strain evidence="17">white501</strain>
    </source>
</reference>
<keyword evidence="11 14" id="KW-0472">Membrane</keyword>
<keyword evidence="10" id="KW-0496">Mitochondrion</keyword>
<dbReference type="PANTHER" id="PTHR21771:SF1">
    <property type="entry name" value="MITOCHONDRIA-EATING PROTEIN"/>
    <property type="match status" value="1"/>
</dbReference>
<evidence type="ECO:0000256" key="5">
    <source>
        <dbReference type="ARBA" id="ARBA00019863"/>
    </source>
</evidence>
<keyword evidence="9" id="KW-0446">Lipid-binding</keyword>
<dbReference type="InterPro" id="IPR026169">
    <property type="entry name" value="MIEAP"/>
</dbReference>
<feature type="transmembrane region" description="Helical" evidence="14">
    <location>
        <begin position="12"/>
        <end position="32"/>
    </location>
</feature>
<dbReference type="OrthoDB" id="6047381at2759"/>
<evidence type="ECO:0000313" key="17">
    <source>
        <dbReference type="Proteomes" id="UP000000304"/>
    </source>
</evidence>
<dbReference type="GO" id="GO:0005759">
    <property type="term" value="C:mitochondrial matrix"/>
    <property type="evidence" value="ECO:0007669"/>
    <property type="project" value="UniProtKB-SubCell"/>
</dbReference>
<sequence>MFIQITYVAFKPLALFTLAIEFFLIHLLFVLITPQPHLHLHLHLICISLTSHLHLYKAIPLTHNRVPRVIRISNASSKQILLKNHQDAILQLQGHSPSPPLSFCAASMADSRERIRGPSRDGREFLTSPRQVLRRLMLLSEGRQYREAAGVVGRLGPSVLRSVIAELPLDLLLEHLPHSAYLLESFFTRLTTLNTTPKPDVPSETVAWQLVRLFANPHESGLRQRCTRLLQALAQYEPGLRQTLRERRRSFDNAVQGLGVHGLTTDASGQLISLHVALKTELQRHVDTYKMAIHKLEELSMVTVNQDPAHSSHQRLLAINYGDIQQRLIDNKTLLTMLDKPALKQLQTLVENLSTRVENDKEVLTCVGQVRRLDSQALVEKRPAAGLLMNFSRGCEVVLNMMGPEGGPPGSSHSIGKNTSPGGASTSSCSDGYHSDDSGSDDGSEMVSLYRNLYVENRADALEALDSLPQIKHAHSLKGKILFSMIVLSFRLCHGMRERKVLEVRRVLNCPLDSSSETTLSLDRSVRQHLFETAESFPLGEIERSVFNQVLSTLHEYPCLESCPPLTHYVSACVRLAWRMINQKAPYYLDMDFNLGFLRPEKHERHPQADRRSDLIKAFLWPALMQNNQCAFKAVVAT</sequence>
<accession>B4R1J0</accession>
<dbReference type="EMBL" id="CM000364">
    <property type="protein sequence ID" value="EDX14978.1"/>
    <property type="molecule type" value="Genomic_DNA"/>
</dbReference>
<evidence type="ECO:0000256" key="3">
    <source>
        <dbReference type="ARBA" id="ARBA00004496"/>
    </source>
</evidence>
<keyword evidence="8" id="KW-0175">Coiled coil</keyword>
<dbReference type="Bgee" id="FBgn0188861">
    <property type="expression patterns" value="Expressed in embryo and 3 other cell types or tissues"/>
</dbReference>
<feature type="domain" description="Mitochondria-eating protein C-terminal" evidence="15">
    <location>
        <begin position="443"/>
        <end position="638"/>
    </location>
</feature>
<dbReference type="GO" id="GO:0035695">
    <property type="term" value="P:mitophagy by internal vacuole formation"/>
    <property type="evidence" value="ECO:0007669"/>
    <property type="project" value="TreeGrafter"/>
</dbReference>
<evidence type="ECO:0000256" key="9">
    <source>
        <dbReference type="ARBA" id="ARBA00023121"/>
    </source>
</evidence>
<keyword evidence="14" id="KW-1133">Transmembrane helix</keyword>
<gene>
    <name evidence="16" type="primary">Dsim\GD17300</name>
    <name evidence="16" type="ORF">Dsim_GD17300</name>
</gene>
<evidence type="ECO:0000256" key="13">
    <source>
        <dbReference type="SAM" id="MobiDB-lite"/>
    </source>
</evidence>
<organism evidence="16 17">
    <name type="scientific">Drosophila simulans</name>
    <name type="common">Fruit fly</name>
    <dbReference type="NCBI Taxonomy" id="7240"/>
    <lineage>
        <taxon>Eukaryota</taxon>
        <taxon>Metazoa</taxon>
        <taxon>Ecdysozoa</taxon>
        <taxon>Arthropoda</taxon>
        <taxon>Hexapoda</taxon>
        <taxon>Insecta</taxon>
        <taxon>Pterygota</taxon>
        <taxon>Neoptera</taxon>
        <taxon>Endopterygota</taxon>
        <taxon>Diptera</taxon>
        <taxon>Brachycera</taxon>
        <taxon>Muscomorpha</taxon>
        <taxon>Ephydroidea</taxon>
        <taxon>Drosophilidae</taxon>
        <taxon>Drosophila</taxon>
        <taxon>Sophophora</taxon>
    </lineage>
</organism>
<dbReference type="HOGENOM" id="CLU_019071_0_0_1"/>
<comment type="similarity">
    <text evidence="4">Belongs to the MIEAP family.</text>
</comment>
<dbReference type="AlphaFoldDB" id="B4R1J0"/>
<dbReference type="PANTHER" id="PTHR21771">
    <property type="entry name" value="MITOCHONDRIA-EATING PROTEIN-RELATED"/>
    <property type="match status" value="1"/>
</dbReference>
<dbReference type="Proteomes" id="UP000000304">
    <property type="component" value="Chromosome 3R"/>
</dbReference>
<dbReference type="GO" id="GO:0035694">
    <property type="term" value="P:mitochondrial protein catabolic process"/>
    <property type="evidence" value="ECO:0007669"/>
    <property type="project" value="InterPro"/>
</dbReference>
<dbReference type="PhylomeDB" id="B4R1J0"/>
<dbReference type="GO" id="GO:0005741">
    <property type="term" value="C:mitochondrial outer membrane"/>
    <property type="evidence" value="ECO:0007669"/>
    <property type="project" value="UniProtKB-SubCell"/>
</dbReference>
<dbReference type="GO" id="GO:0008289">
    <property type="term" value="F:lipid binding"/>
    <property type="evidence" value="ECO:0007669"/>
    <property type="project" value="UniProtKB-KW"/>
</dbReference>
<evidence type="ECO:0000256" key="14">
    <source>
        <dbReference type="SAM" id="Phobius"/>
    </source>
</evidence>
<dbReference type="OMA" id="PEKHERY"/>
<evidence type="ECO:0000259" key="15">
    <source>
        <dbReference type="Pfam" id="PF16026"/>
    </source>
</evidence>
<feature type="region of interest" description="Disordered" evidence="13">
    <location>
        <begin position="402"/>
        <end position="443"/>
    </location>
</feature>
<keyword evidence="7" id="KW-1000">Mitochondrion outer membrane</keyword>
<evidence type="ECO:0000256" key="4">
    <source>
        <dbReference type="ARBA" id="ARBA00008233"/>
    </source>
</evidence>
<comment type="subcellular location">
    <subcellularLocation>
        <location evidence="3">Cytoplasm</location>
    </subcellularLocation>
    <subcellularLocation>
        <location evidence="2">Mitochondrion matrix</location>
    </subcellularLocation>
    <subcellularLocation>
        <location evidence="1">Mitochondrion outer membrane</location>
    </subcellularLocation>
</comment>
<evidence type="ECO:0000313" key="16">
    <source>
        <dbReference type="EMBL" id="EDX14978.1"/>
    </source>
</evidence>
<evidence type="ECO:0000256" key="11">
    <source>
        <dbReference type="ARBA" id="ARBA00023136"/>
    </source>
</evidence>
<keyword evidence="6" id="KW-0963">Cytoplasm</keyword>
<evidence type="ECO:0000256" key="6">
    <source>
        <dbReference type="ARBA" id="ARBA00022490"/>
    </source>
</evidence>
<evidence type="ECO:0000256" key="10">
    <source>
        <dbReference type="ARBA" id="ARBA00023128"/>
    </source>
</evidence>
<keyword evidence="17" id="KW-1185">Reference proteome</keyword>
<evidence type="ECO:0000256" key="1">
    <source>
        <dbReference type="ARBA" id="ARBA00004294"/>
    </source>
</evidence>
<protein>
    <recommendedName>
        <fullName evidence="5">Mitochondria-eating protein</fullName>
    </recommendedName>
    <alternativeName>
        <fullName evidence="12">Spermatogenesis-associated protein 18</fullName>
    </alternativeName>
</protein>
<evidence type="ECO:0000256" key="2">
    <source>
        <dbReference type="ARBA" id="ARBA00004305"/>
    </source>
</evidence>
<feature type="compositionally biased region" description="Polar residues" evidence="13">
    <location>
        <begin position="417"/>
        <end position="426"/>
    </location>
</feature>
<dbReference type="Pfam" id="PF16026">
    <property type="entry name" value="MIEAP"/>
    <property type="match status" value="1"/>
</dbReference>